<evidence type="ECO:0000259" key="7">
    <source>
        <dbReference type="PROSITE" id="PS50110"/>
    </source>
</evidence>
<dbReference type="PROSITE" id="PS50043">
    <property type="entry name" value="HTH_LUXR_2"/>
    <property type="match status" value="1"/>
</dbReference>
<dbReference type="InterPro" id="IPR039420">
    <property type="entry name" value="WalR-like"/>
</dbReference>
<evidence type="ECO:0000256" key="3">
    <source>
        <dbReference type="ARBA" id="ARBA00023125"/>
    </source>
</evidence>
<name>A0A9D1W7N4_9SPHI</name>
<reference evidence="8" key="2">
    <citation type="submission" date="2021-04" db="EMBL/GenBank/DDBJ databases">
        <authorList>
            <person name="Gilroy R."/>
        </authorList>
    </citation>
    <scope>NUCLEOTIDE SEQUENCE</scope>
    <source>
        <strain evidence="8">1719</strain>
    </source>
</reference>
<feature type="domain" description="Response regulatory" evidence="7">
    <location>
        <begin position="3"/>
        <end position="122"/>
    </location>
</feature>
<dbReference type="InterPro" id="IPR016032">
    <property type="entry name" value="Sig_transdc_resp-reg_C-effctor"/>
</dbReference>
<dbReference type="SMART" id="SM00448">
    <property type="entry name" value="REC"/>
    <property type="match status" value="1"/>
</dbReference>
<feature type="domain" description="HTH luxR-type" evidence="6">
    <location>
        <begin position="153"/>
        <end position="217"/>
    </location>
</feature>
<dbReference type="Pfam" id="PF00196">
    <property type="entry name" value="GerE"/>
    <property type="match status" value="1"/>
</dbReference>
<proteinExistence type="predicted"/>
<comment type="caution">
    <text evidence="8">The sequence shown here is derived from an EMBL/GenBank/DDBJ whole genome shotgun (WGS) entry which is preliminary data.</text>
</comment>
<keyword evidence="1 5" id="KW-0597">Phosphoprotein</keyword>
<dbReference type="GO" id="GO:0006355">
    <property type="term" value="P:regulation of DNA-templated transcription"/>
    <property type="evidence" value="ECO:0007669"/>
    <property type="project" value="InterPro"/>
</dbReference>
<reference evidence="8" key="1">
    <citation type="journal article" date="2021" name="PeerJ">
        <title>Extensive microbial diversity within the chicken gut microbiome revealed by metagenomics and culture.</title>
        <authorList>
            <person name="Gilroy R."/>
            <person name="Ravi A."/>
            <person name="Getino M."/>
            <person name="Pursley I."/>
            <person name="Horton D.L."/>
            <person name="Alikhan N.F."/>
            <person name="Baker D."/>
            <person name="Gharbi K."/>
            <person name="Hall N."/>
            <person name="Watson M."/>
            <person name="Adriaenssens E.M."/>
            <person name="Foster-Nyarko E."/>
            <person name="Jarju S."/>
            <person name="Secka A."/>
            <person name="Antonio M."/>
            <person name="Oren A."/>
            <person name="Chaudhuri R.R."/>
            <person name="La Ragione R."/>
            <person name="Hildebrand F."/>
            <person name="Pallen M.J."/>
        </authorList>
    </citation>
    <scope>NUCLEOTIDE SEQUENCE</scope>
    <source>
        <strain evidence="8">1719</strain>
    </source>
</reference>
<dbReference type="PROSITE" id="PS00622">
    <property type="entry name" value="HTH_LUXR_1"/>
    <property type="match status" value="1"/>
</dbReference>
<dbReference type="EMBL" id="DXEZ01000088">
    <property type="protein sequence ID" value="HIX53986.1"/>
    <property type="molecule type" value="Genomic_DNA"/>
</dbReference>
<gene>
    <name evidence="8" type="ORF">H9853_03085</name>
</gene>
<evidence type="ECO:0000256" key="2">
    <source>
        <dbReference type="ARBA" id="ARBA00023015"/>
    </source>
</evidence>
<dbReference type="CDD" id="cd06170">
    <property type="entry name" value="LuxR_C_like"/>
    <property type="match status" value="1"/>
</dbReference>
<dbReference type="InterPro" id="IPR058245">
    <property type="entry name" value="NreC/VraR/RcsB-like_REC"/>
</dbReference>
<dbReference type="Pfam" id="PF00072">
    <property type="entry name" value="Response_reg"/>
    <property type="match status" value="1"/>
</dbReference>
<organism evidence="8 9">
    <name type="scientific">Candidatus Sphingobacterium stercoripullorum</name>
    <dbReference type="NCBI Taxonomy" id="2838759"/>
    <lineage>
        <taxon>Bacteria</taxon>
        <taxon>Pseudomonadati</taxon>
        <taxon>Bacteroidota</taxon>
        <taxon>Sphingobacteriia</taxon>
        <taxon>Sphingobacteriales</taxon>
        <taxon>Sphingobacteriaceae</taxon>
        <taxon>Sphingobacterium</taxon>
    </lineage>
</organism>
<dbReference type="PROSITE" id="PS50110">
    <property type="entry name" value="RESPONSE_REGULATORY"/>
    <property type="match status" value="1"/>
</dbReference>
<dbReference type="PANTHER" id="PTHR43214">
    <property type="entry name" value="TWO-COMPONENT RESPONSE REGULATOR"/>
    <property type="match status" value="1"/>
</dbReference>
<dbReference type="SMART" id="SM00421">
    <property type="entry name" value="HTH_LUXR"/>
    <property type="match status" value="1"/>
</dbReference>
<feature type="modified residue" description="4-aspartylphosphate" evidence="5">
    <location>
        <position position="57"/>
    </location>
</feature>
<dbReference type="AlphaFoldDB" id="A0A9D1W7N4"/>
<dbReference type="InterPro" id="IPR011006">
    <property type="entry name" value="CheY-like_superfamily"/>
</dbReference>
<evidence type="ECO:0000256" key="5">
    <source>
        <dbReference type="PROSITE-ProRule" id="PRU00169"/>
    </source>
</evidence>
<evidence type="ECO:0000313" key="9">
    <source>
        <dbReference type="Proteomes" id="UP000824156"/>
    </source>
</evidence>
<dbReference type="Proteomes" id="UP000824156">
    <property type="component" value="Unassembled WGS sequence"/>
</dbReference>
<dbReference type="InterPro" id="IPR000792">
    <property type="entry name" value="Tscrpt_reg_LuxR_C"/>
</dbReference>
<evidence type="ECO:0000259" key="6">
    <source>
        <dbReference type="PROSITE" id="PS50043"/>
    </source>
</evidence>
<dbReference type="InterPro" id="IPR001789">
    <property type="entry name" value="Sig_transdc_resp-reg_receiver"/>
</dbReference>
<dbReference type="SUPFAM" id="SSF52172">
    <property type="entry name" value="CheY-like"/>
    <property type="match status" value="1"/>
</dbReference>
<dbReference type="SUPFAM" id="SSF46894">
    <property type="entry name" value="C-terminal effector domain of the bipartite response regulators"/>
    <property type="match status" value="1"/>
</dbReference>
<evidence type="ECO:0000256" key="4">
    <source>
        <dbReference type="ARBA" id="ARBA00023163"/>
    </source>
</evidence>
<protein>
    <submittedName>
        <fullName evidence="8">Response regulator transcription factor</fullName>
    </submittedName>
</protein>
<dbReference type="PANTHER" id="PTHR43214:SF41">
    <property type="entry name" value="NITRATE_NITRITE RESPONSE REGULATOR PROTEIN NARP"/>
    <property type="match status" value="1"/>
</dbReference>
<sequence length="220" mass="24887">MIKIILVEDHQLVRNGIKLLLEGQNYINIITETGTGQEALAYLRGEEALAIDMVVTDLNMPDMDGWSLTKKIRKEFPDIKVLILSAVDDSESIKSAFNNGAHGYLLKNVEYNELLSCIKFIHKGGKYLCQELAFRFLDSSTEGRELEKERVFIMEELDISERELEVLKLIGEGLTNIEIADRIFLSKRTVEGHRQSLIRKTNTQNTASLVKFAVANGLLD</sequence>
<evidence type="ECO:0000313" key="8">
    <source>
        <dbReference type="EMBL" id="HIX53986.1"/>
    </source>
</evidence>
<keyword evidence="4" id="KW-0804">Transcription</keyword>
<evidence type="ECO:0000256" key="1">
    <source>
        <dbReference type="ARBA" id="ARBA00022553"/>
    </source>
</evidence>
<dbReference type="GO" id="GO:0000160">
    <property type="term" value="P:phosphorelay signal transduction system"/>
    <property type="evidence" value="ECO:0007669"/>
    <property type="project" value="InterPro"/>
</dbReference>
<accession>A0A9D1W7N4</accession>
<dbReference type="Gene3D" id="3.40.50.2300">
    <property type="match status" value="1"/>
</dbReference>
<dbReference type="CDD" id="cd17535">
    <property type="entry name" value="REC_NarL-like"/>
    <property type="match status" value="1"/>
</dbReference>
<dbReference type="PRINTS" id="PR00038">
    <property type="entry name" value="HTHLUXR"/>
</dbReference>
<dbReference type="GO" id="GO:0003677">
    <property type="term" value="F:DNA binding"/>
    <property type="evidence" value="ECO:0007669"/>
    <property type="project" value="UniProtKB-KW"/>
</dbReference>
<keyword evidence="3" id="KW-0238">DNA-binding</keyword>
<keyword evidence="2" id="KW-0805">Transcription regulation</keyword>